<proteinExistence type="predicted"/>
<evidence type="ECO:0000313" key="2">
    <source>
        <dbReference type="Proteomes" id="UP001461498"/>
    </source>
</evidence>
<dbReference type="EMBL" id="JAPXFL010000004">
    <property type="protein sequence ID" value="KAK9507835.1"/>
    <property type="molecule type" value="Genomic_DNA"/>
</dbReference>
<accession>A0AAW1DDM9</accession>
<name>A0AAW1DDM9_9HEMI</name>
<keyword evidence="2" id="KW-1185">Reference proteome</keyword>
<protein>
    <submittedName>
        <fullName evidence="1">Uncharacterized protein</fullName>
    </submittedName>
</protein>
<sequence>MEPVLQRRTTHTHTHTHKNLIIPQYTFFFNSFIKNHTGYFISFYTFGPFLIKSCSY</sequence>
<evidence type="ECO:0000313" key="1">
    <source>
        <dbReference type="EMBL" id="KAK9507835.1"/>
    </source>
</evidence>
<gene>
    <name evidence="1" type="ORF">O3M35_007609</name>
</gene>
<dbReference type="Proteomes" id="UP001461498">
    <property type="component" value="Unassembled WGS sequence"/>
</dbReference>
<comment type="caution">
    <text evidence="1">The sequence shown here is derived from an EMBL/GenBank/DDBJ whole genome shotgun (WGS) entry which is preliminary data.</text>
</comment>
<reference evidence="1 2" key="1">
    <citation type="submission" date="2022-12" db="EMBL/GenBank/DDBJ databases">
        <title>Chromosome-level genome assembly of true bugs.</title>
        <authorList>
            <person name="Ma L."/>
            <person name="Li H."/>
        </authorList>
    </citation>
    <scope>NUCLEOTIDE SEQUENCE [LARGE SCALE GENOMIC DNA]</scope>
    <source>
        <strain evidence="1">Lab_2022b</strain>
    </source>
</reference>
<dbReference type="AlphaFoldDB" id="A0AAW1DDM9"/>
<organism evidence="1 2">
    <name type="scientific">Rhynocoris fuscipes</name>
    <dbReference type="NCBI Taxonomy" id="488301"/>
    <lineage>
        <taxon>Eukaryota</taxon>
        <taxon>Metazoa</taxon>
        <taxon>Ecdysozoa</taxon>
        <taxon>Arthropoda</taxon>
        <taxon>Hexapoda</taxon>
        <taxon>Insecta</taxon>
        <taxon>Pterygota</taxon>
        <taxon>Neoptera</taxon>
        <taxon>Paraneoptera</taxon>
        <taxon>Hemiptera</taxon>
        <taxon>Heteroptera</taxon>
        <taxon>Panheteroptera</taxon>
        <taxon>Cimicomorpha</taxon>
        <taxon>Reduviidae</taxon>
        <taxon>Harpactorinae</taxon>
        <taxon>Harpactorini</taxon>
        <taxon>Rhynocoris</taxon>
    </lineage>
</organism>